<organism evidence="2 3">
    <name type="scientific">Phakopsora pachyrhizi</name>
    <name type="common">Asian soybean rust disease fungus</name>
    <dbReference type="NCBI Taxonomy" id="170000"/>
    <lineage>
        <taxon>Eukaryota</taxon>
        <taxon>Fungi</taxon>
        <taxon>Dikarya</taxon>
        <taxon>Basidiomycota</taxon>
        <taxon>Pucciniomycotina</taxon>
        <taxon>Pucciniomycetes</taxon>
        <taxon>Pucciniales</taxon>
        <taxon>Phakopsoraceae</taxon>
        <taxon>Phakopsora</taxon>
    </lineage>
</organism>
<evidence type="ECO:0000313" key="2">
    <source>
        <dbReference type="EMBL" id="CAH7685189.1"/>
    </source>
</evidence>
<comment type="caution">
    <text evidence="2">The sequence shown here is derived from an EMBL/GenBank/DDBJ whole genome shotgun (WGS) entry which is preliminary data.</text>
</comment>
<evidence type="ECO:0000313" key="3">
    <source>
        <dbReference type="Proteomes" id="UP001153365"/>
    </source>
</evidence>
<keyword evidence="3" id="KW-1185">Reference proteome</keyword>
<feature type="transmembrane region" description="Helical" evidence="1">
    <location>
        <begin position="92"/>
        <end position="110"/>
    </location>
</feature>
<accession>A0AAV0BDG0</accession>
<reference evidence="2" key="1">
    <citation type="submission" date="2022-06" db="EMBL/GenBank/DDBJ databases">
        <authorList>
            <consortium name="SYNGENTA / RWTH Aachen University"/>
        </authorList>
    </citation>
    <scope>NUCLEOTIDE SEQUENCE</scope>
</reference>
<evidence type="ECO:0000256" key="1">
    <source>
        <dbReference type="SAM" id="Phobius"/>
    </source>
</evidence>
<keyword evidence="1" id="KW-0812">Transmembrane</keyword>
<sequence length="262" mass="31127">MCTMNFNSNNKYNPGWIKFSSKNLRTPGERTAGETFSFRTVFNKLITYENLSEFFCTNHINQEIIPFFENLKTRISNKLSVNFKRREISLNIFLKSVWLGMIGFMAYVHLINSIIMPSDCIIPLTYEQLVESQEEAFKFFIKLHDDIEILWVDQRNTSSKRTYSKRTFNQLSFEEIRKHSLKQILNANLYNNQNVWIYLELWLIKFRPNLYKMAAQFSIDGSLVVNSRFSSLLNKIGFLFFSGFLKHKKKIQETQQKEEQKI</sequence>
<name>A0AAV0BDG0_PHAPC</name>
<gene>
    <name evidence="2" type="ORF">PPACK8108_LOCUS19672</name>
</gene>
<protein>
    <submittedName>
        <fullName evidence="2">Expressed protein</fullName>
    </submittedName>
</protein>
<dbReference type="EMBL" id="CALTRL010005713">
    <property type="protein sequence ID" value="CAH7685189.1"/>
    <property type="molecule type" value="Genomic_DNA"/>
</dbReference>
<dbReference type="AlphaFoldDB" id="A0AAV0BDG0"/>
<dbReference type="Proteomes" id="UP001153365">
    <property type="component" value="Unassembled WGS sequence"/>
</dbReference>
<keyword evidence="1" id="KW-1133">Transmembrane helix</keyword>
<keyword evidence="1" id="KW-0472">Membrane</keyword>
<proteinExistence type="predicted"/>